<dbReference type="PROSITE" id="PS51635">
    <property type="entry name" value="PNPLA"/>
    <property type="match status" value="1"/>
</dbReference>
<keyword evidence="3 4" id="KW-0443">Lipid metabolism</keyword>
<dbReference type="InterPro" id="IPR050301">
    <property type="entry name" value="NTE"/>
</dbReference>
<dbReference type="PANTHER" id="PTHR14226">
    <property type="entry name" value="NEUROPATHY TARGET ESTERASE/SWISS CHEESE D.MELANOGASTER"/>
    <property type="match status" value="1"/>
</dbReference>
<evidence type="ECO:0000313" key="7">
    <source>
        <dbReference type="Proteomes" id="UP001597295"/>
    </source>
</evidence>
<reference evidence="7" key="1">
    <citation type="journal article" date="2019" name="Int. J. Syst. Evol. Microbiol.">
        <title>The Global Catalogue of Microorganisms (GCM) 10K type strain sequencing project: providing services to taxonomists for standard genome sequencing and annotation.</title>
        <authorList>
            <consortium name="The Broad Institute Genomics Platform"/>
            <consortium name="The Broad Institute Genome Sequencing Center for Infectious Disease"/>
            <person name="Wu L."/>
            <person name="Ma J."/>
        </authorList>
    </citation>
    <scope>NUCLEOTIDE SEQUENCE [LARGE SCALE GENOMIC DNA]</scope>
    <source>
        <strain evidence="7">CGMCC 1.19062</strain>
    </source>
</reference>
<dbReference type="Proteomes" id="UP001597295">
    <property type="component" value="Unassembled WGS sequence"/>
</dbReference>
<protein>
    <submittedName>
        <fullName evidence="6">Patatin-like phospholipase family protein</fullName>
    </submittedName>
</protein>
<dbReference type="RefSeq" id="WP_379874753.1">
    <property type="nucleotide sequence ID" value="NZ_JBHUIP010000003.1"/>
</dbReference>
<dbReference type="InterPro" id="IPR002641">
    <property type="entry name" value="PNPLA_dom"/>
</dbReference>
<dbReference type="SUPFAM" id="SSF52151">
    <property type="entry name" value="FabD/lysophospholipase-like"/>
    <property type="match status" value="1"/>
</dbReference>
<evidence type="ECO:0000313" key="6">
    <source>
        <dbReference type="EMBL" id="MFD2261839.1"/>
    </source>
</evidence>
<evidence type="ECO:0000256" key="4">
    <source>
        <dbReference type="PROSITE-ProRule" id="PRU01161"/>
    </source>
</evidence>
<evidence type="ECO:0000256" key="2">
    <source>
        <dbReference type="ARBA" id="ARBA00022963"/>
    </source>
</evidence>
<gene>
    <name evidence="6" type="ORF">ACFSM5_03000</name>
</gene>
<accession>A0ABW5DPE9</accession>
<dbReference type="EMBL" id="JBHUIP010000003">
    <property type="protein sequence ID" value="MFD2261839.1"/>
    <property type="molecule type" value="Genomic_DNA"/>
</dbReference>
<proteinExistence type="predicted"/>
<feature type="active site" description="Proton acceptor" evidence="4">
    <location>
        <position position="199"/>
    </location>
</feature>
<feature type="short sequence motif" description="DGA/G" evidence="4">
    <location>
        <begin position="199"/>
        <end position="201"/>
    </location>
</feature>
<dbReference type="InterPro" id="IPR016035">
    <property type="entry name" value="Acyl_Trfase/lysoPLipase"/>
</dbReference>
<feature type="active site" description="Nucleophile" evidence="4">
    <location>
        <position position="47"/>
    </location>
</feature>
<evidence type="ECO:0000256" key="1">
    <source>
        <dbReference type="ARBA" id="ARBA00022801"/>
    </source>
</evidence>
<keyword evidence="7" id="KW-1185">Reference proteome</keyword>
<dbReference type="PANTHER" id="PTHR14226:SF78">
    <property type="entry name" value="SLR0060 PROTEIN"/>
    <property type="match status" value="1"/>
</dbReference>
<feature type="short sequence motif" description="GXGXXG" evidence="4">
    <location>
        <begin position="17"/>
        <end position="22"/>
    </location>
</feature>
<name>A0ABW5DPE9_9PROT</name>
<dbReference type="Pfam" id="PF01734">
    <property type="entry name" value="Patatin"/>
    <property type="match status" value="1"/>
</dbReference>
<keyword evidence="1 4" id="KW-0378">Hydrolase</keyword>
<evidence type="ECO:0000256" key="3">
    <source>
        <dbReference type="ARBA" id="ARBA00023098"/>
    </source>
</evidence>
<feature type="domain" description="PNPLA" evidence="5">
    <location>
        <begin position="13"/>
        <end position="212"/>
    </location>
</feature>
<keyword evidence="2 4" id="KW-0442">Lipid degradation</keyword>
<comment type="caution">
    <text evidence="6">The sequence shown here is derived from an EMBL/GenBank/DDBJ whole genome shotgun (WGS) entry which is preliminary data.</text>
</comment>
<sequence>MADSEAPRRVINLALQGGGAHGAFTWGVLDRLLEEPNLEFEGICGTSAGALNAVVLASGLARGGRDGARQALDRFWHAIGEVGHMTPLQRSFFERFFGQWGMEYSPSYLWFDLISRIFSPYQFNPMNWNPLRDVLAEEVDFAGLNSSAGPKLFICATNVRTGKVKVFERQELTVDMLLASACLPFLFQTVYVDGEPYWDGGYMGNPAIFPLIYGCETPDVMIVQINPIHTENVPTSAPEIMDRVNEISFNSSLMREMRAIHFVTKLIEAGKLDGGLYKKMNMHMIEASAEMGGLGASSKLIVEPQFLCYLRDIGRQAADRWLIENGDRINRESTLDLVSAFF</sequence>
<evidence type="ECO:0000259" key="5">
    <source>
        <dbReference type="PROSITE" id="PS51635"/>
    </source>
</evidence>
<dbReference type="Gene3D" id="3.40.1090.10">
    <property type="entry name" value="Cytosolic phospholipase A2 catalytic domain"/>
    <property type="match status" value="2"/>
</dbReference>
<feature type="short sequence motif" description="GXSXG" evidence="4">
    <location>
        <begin position="45"/>
        <end position="49"/>
    </location>
</feature>
<organism evidence="6 7">
    <name type="scientific">Lacibacterium aquatile</name>
    <dbReference type="NCBI Taxonomy" id="1168082"/>
    <lineage>
        <taxon>Bacteria</taxon>
        <taxon>Pseudomonadati</taxon>
        <taxon>Pseudomonadota</taxon>
        <taxon>Alphaproteobacteria</taxon>
        <taxon>Rhodospirillales</taxon>
        <taxon>Rhodospirillaceae</taxon>
    </lineage>
</organism>